<organism evidence="1 2">
    <name type="scientific">Artemisia annua</name>
    <name type="common">Sweet wormwood</name>
    <dbReference type="NCBI Taxonomy" id="35608"/>
    <lineage>
        <taxon>Eukaryota</taxon>
        <taxon>Viridiplantae</taxon>
        <taxon>Streptophyta</taxon>
        <taxon>Embryophyta</taxon>
        <taxon>Tracheophyta</taxon>
        <taxon>Spermatophyta</taxon>
        <taxon>Magnoliopsida</taxon>
        <taxon>eudicotyledons</taxon>
        <taxon>Gunneridae</taxon>
        <taxon>Pentapetalae</taxon>
        <taxon>asterids</taxon>
        <taxon>campanulids</taxon>
        <taxon>Asterales</taxon>
        <taxon>Asteraceae</taxon>
        <taxon>Asteroideae</taxon>
        <taxon>Anthemideae</taxon>
        <taxon>Artemisiinae</taxon>
        <taxon>Artemisia</taxon>
    </lineage>
</organism>
<gene>
    <name evidence="1" type="ORF">CTI12_AA275410</name>
</gene>
<protein>
    <submittedName>
        <fullName evidence="1">Zinc finger, PHD-type</fullName>
    </submittedName>
</protein>
<proteinExistence type="predicted"/>
<keyword evidence="2" id="KW-1185">Reference proteome</keyword>
<comment type="caution">
    <text evidence="1">The sequence shown here is derived from an EMBL/GenBank/DDBJ whole genome shotgun (WGS) entry which is preliminary data.</text>
</comment>
<dbReference type="AlphaFoldDB" id="A0A2U1NF20"/>
<dbReference type="EMBL" id="PKPP01002963">
    <property type="protein sequence ID" value="PWA72112.1"/>
    <property type="molecule type" value="Genomic_DNA"/>
</dbReference>
<accession>A0A2U1NF20</accession>
<evidence type="ECO:0000313" key="2">
    <source>
        <dbReference type="Proteomes" id="UP000245207"/>
    </source>
</evidence>
<sequence length="190" mass="20878">MTNKVPVASRSFITKVQASVENFVECNNKQNNENGTQLETMSSKEHAGKDVIESTEYNQKPVDAAEDVNDVSDYKQTEEVLMDRCGSTGVKNGKLITSETAEGLCDLNFPVNNGGLCDTDGQHDSEPFQDGTNELTSMDFMTSEKSTPQVANFALKKCASLMDAIKDEGMTKEKQNLPSDQGSLRLLFKF</sequence>
<dbReference type="Proteomes" id="UP000245207">
    <property type="component" value="Unassembled WGS sequence"/>
</dbReference>
<reference evidence="1 2" key="1">
    <citation type="journal article" date="2018" name="Mol. Plant">
        <title>The genome of Artemisia annua provides insight into the evolution of Asteraceae family and artemisinin biosynthesis.</title>
        <authorList>
            <person name="Shen Q."/>
            <person name="Zhang L."/>
            <person name="Liao Z."/>
            <person name="Wang S."/>
            <person name="Yan T."/>
            <person name="Shi P."/>
            <person name="Liu M."/>
            <person name="Fu X."/>
            <person name="Pan Q."/>
            <person name="Wang Y."/>
            <person name="Lv Z."/>
            <person name="Lu X."/>
            <person name="Zhang F."/>
            <person name="Jiang W."/>
            <person name="Ma Y."/>
            <person name="Chen M."/>
            <person name="Hao X."/>
            <person name="Li L."/>
            <person name="Tang Y."/>
            <person name="Lv G."/>
            <person name="Zhou Y."/>
            <person name="Sun X."/>
            <person name="Brodelius P.E."/>
            <person name="Rose J.K.C."/>
            <person name="Tang K."/>
        </authorList>
    </citation>
    <scope>NUCLEOTIDE SEQUENCE [LARGE SCALE GENOMIC DNA]</scope>
    <source>
        <strain evidence="2">cv. Huhao1</strain>
        <tissue evidence="1">Leaf</tissue>
    </source>
</reference>
<evidence type="ECO:0000313" key="1">
    <source>
        <dbReference type="EMBL" id="PWA72112.1"/>
    </source>
</evidence>
<name>A0A2U1NF20_ARTAN</name>